<evidence type="ECO:0000313" key="1">
    <source>
        <dbReference type="EMBL" id="VEU57109.1"/>
    </source>
</evidence>
<protein>
    <submittedName>
        <fullName evidence="1">Uncharacterized protein</fullName>
    </submittedName>
</protein>
<dbReference type="Proteomes" id="UP000289557">
    <property type="component" value="Chromosome"/>
</dbReference>
<organism evidence="1 2">
    <name type="scientific">Mycoplasmoides pneumoniae</name>
    <name type="common">Mycoplasma pneumoniae</name>
    <dbReference type="NCBI Taxonomy" id="2104"/>
    <lineage>
        <taxon>Bacteria</taxon>
        <taxon>Bacillati</taxon>
        <taxon>Mycoplasmatota</taxon>
        <taxon>Mycoplasmoidales</taxon>
        <taxon>Mycoplasmoidaceae</taxon>
        <taxon>Mycoplasmoides</taxon>
    </lineage>
</organism>
<evidence type="ECO:0000313" key="2">
    <source>
        <dbReference type="Proteomes" id="UP000289557"/>
    </source>
</evidence>
<reference evidence="1 2" key="1">
    <citation type="submission" date="2019-01" db="EMBL/GenBank/DDBJ databases">
        <authorList>
            <consortium name="Pathogen Informatics"/>
        </authorList>
    </citation>
    <scope>NUCLEOTIDE SEQUENCE [LARGE SCALE GENOMIC DNA]</scope>
    <source>
        <strain evidence="1 2">NCTC10119</strain>
    </source>
</reference>
<proteinExistence type="predicted"/>
<dbReference type="EMBL" id="LR214945">
    <property type="protein sequence ID" value="VEU57109.1"/>
    <property type="molecule type" value="Genomic_DNA"/>
</dbReference>
<dbReference type="AlphaFoldDB" id="A0AB38W7C9"/>
<name>A0AB38W7C9_MYCPM</name>
<accession>A0AB38W7C9</accession>
<gene>
    <name evidence="1" type="ORF">NCTC10119_00377</name>
</gene>
<sequence length="40" mass="4134">MGGPHDIQPPIERCGKGRVGGEGVVVLEEVGVGNYLLSIT</sequence>